<reference evidence="3" key="1">
    <citation type="submission" date="2018-02" db="EMBL/GenBank/DDBJ databases">
        <authorList>
            <person name="Cohen D.B."/>
            <person name="Kent A.D."/>
        </authorList>
    </citation>
    <scope>NUCLEOTIDE SEQUENCE</scope>
</reference>
<dbReference type="PANTHER" id="PTHR43340:SF1">
    <property type="entry name" value="HYPOXANTHINE PHOSPHORIBOSYLTRANSFERASE"/>
    <property type="match status" value="1"/>
</dbReference>
<dbReference type="CDD" id="cd06223">
    <property type="entry name" value="PRTases_typeI"/>
    <property type="match status" value="1"/>
</dbReference>
<feature type="transmembrane region" description="Helical" evidence="1">
    <location>
        <begin position="215"/>
        <end position="239"/>
    </location>
</feature>
<name>A0A2N9IKK0_FAGSY</name>
<dbReference type="GO" id="GO:0046100">
    <property type="term" value="P:hypoxanthine metabolic process"/>
    <property type="evidence" value="ECO:0007669"/>
    <property type="project" value="TreeGrafter"/>
</dbReference>
<sequence>MAVKLQSHIERVLWSQDEILHRVSELASQISADFGAVNSPPPVLVGVATGAFLFFADLVKKIDLPISVDFVRAESYGSDTISTGVPKLSLDLKLDVKGKHVILVEDIVDTGSTLSCLIAHLESKGASSVSVCTFLDKPARRKVHFQLLGQGKFYKGFERRFGGLVVVGLRFAIVVVWVCVLGGCHEIRWRGFGFAGVGMVGLGGCHGIRWRGFGFAGVGCGGFGFASVGCGGFGLPAWVSWVLGGPAWVWCPDYFVVGYGMDYAELYRNLPYVGVLKPEYYN</sequence>
<feature type="transmembrane region" description="Helical" evidence="1">
    <location>
        <begin position="161"/>
        <end position="183"/>
    </location>
</feature>
<feature type="transmembrane region" description="Helical" evidence="1">
    <location>
        <begin position="189"/>
        <end position="208"/>
    </location>
</feature>
<keyword evidence="1" id="KW-0812">Transmembrane</keyword>
<dbReference type="AlphaFoldDB" id="A0A2N9IKK0"/>
<feature type="domain" description="Phosphoribosyltransferase" evidence="2">
    <location>
        <begin position="15"/>
        <end position="143"/>
    </location>
</feature>
<dbReference type="GO" id="GO:0032263">
    <property type="term" value="P:GMP salvage"/>
    <property type="evidence" value="ECO:0007669"/>
    <property type="project" value="TreeGrafter"/>
</dbReference>
<dbReference type="GO" id="GO:0005829">
    <property type="term" value="C:cytosol"/>
    <property type="evidence" value="ECO:0007669"/>
    <property type="project" value="TreeGrafter"/>
</dbReference>
<dbReference type="Pfam" id="PF00156">
    <property type="entry name" value="Pribosyltran"/>
    <property type="match status" value="1"/>
</dbReference>
<dbReference type="GO" id="GO:0000287">
    <property type="term" value="F:magnesium ion binding"/>
    <property type="evidence" value="ECO:0007669"/>
    <property type="project" value="TreeGrafter"/>
</dbReference>
<proteinExistence type="predicted"/>
<dbReference type="EMBL" id="OIVN01006115">
    <property type="protein sequence ID" value="SPD25382.1"/>
    <property type="molecule type" value="Genomic_DNA"/>
</dbReference>
<dbReference type="PANTHER" id="PTHR43340">
    <property type="entry name" value="HYPOXANTHINE-GUANINE PHOSPHORIBOSYLTRANSFERASE"/>
    <property type="match status" value="1"/>
</dbReference>
<dbReference type="GO" id="GO:0006178">
    <property type="term" value="P:guanine salvage"/>
    <property type="evidence" value="ECO:0007669"/>
    <property type="project" value="TreeGrafter"/>
</dbReference>
<evidence type="ECO:0000313" key="3">
    <source>
        <dbReference type="EMBL" id="SPD25382.1"/>
    </source>
</evidence>
<dbReference type="InterPro" id="IPR000836">
    <property type="entry name" value="PRTase_dom"/>
</dbReference>
<dbReference type="Gene3D" id="3.40.50.2020">
    <property type="match status" value="2"/>
</dbReference>
<dbReference type="SUPFAM" id="SSF53271">
    <property type="entry name" value="PRTase-like"/>
    <property type="match status" value="2"/>
</dbReference>
<gene>
    <name evidence="3" type="ORF">FSB_LOCUS53264</name>
</gene>
<dbReference type="InterPro" id="IPR029057">
    <property type="entry name" value="PRTase-like"/>
</dbReference>
<keyword evidence="1" id="KW-1133">Transmembrane helix</keyword>
<protein>
    <recommendedName>
        <fullName evidence="2">Phosphoribosyltransferase domain-containing protein</fullName>
    </recommendedName>
</protein>
<dbReference type="InterPro" id="IPR050408">
    <property type="entry name" value="HGPRT"/>
</dbReference>
<evidence type="ECO:0000259" key="2">
    <source>
        <dbReference type="Pfam" id="PF00156"/>
    </source>
</evidence>
<organism evidence="3">
    <name type="scientific">Fagus sylvatica</name>
    <name type="common">Beechnut</name>
    <dbReference type="NCBI Taxonomy" id="28930"/>
    <lineage>
        <taxon>Eukaryota</taxon>
        <taxon>Viridiplantae</taxon>
        <taxon>Streptophyta</taxon>
        <taxon>Embryophyta</taxon>
        <taxon>Tracheophyta</taxon>
        <taxon>Spermatophyta</taxon>
        <taxon>Magnoliopsida</taxon>
        <taxon>eudicotyledons</taxon>
        <taxon>Gunneridae</taxon>
        <taxon>Pentapetalae</taxon>
        <taxon>rosids</taxon>
        <taxon>fabids</taxon>
        <taxon>Fagales</taxon>
        <taxon>Fagaceae</taxon>
        <taxon>Fagus</taxon>
    </lineage>
</organism>
<keyword evidence="1" id="KW-0472">Membrane</keyword>
<dbReference type="GO" id="GO:0032264">
    <property type="term" value="P:IMP salvage"/>
    <property type="evidence" value="ECO:0007669"/>
    <property type="project" value="TreeGrafter"/>
</dbReference>
<accession>A0A2N9IKK0</accession>
<dbReference type="GO" id="GO:0004422">
    <property type="term" value="F:hypoxanthine phosphoribosyltransferase activity"/>
    <property type="evidence" value="ECO:0007669"/>
    <property type="project" value="TreeGrafter"/>
</dbReference>
<evidence type="ECO:0000256" key="1">
    <source>
        <dbReference type="SAM" id="Phobius"/>
    </source>
</evidence>